<evidence type="ECO:0000256" key="3">
    <source>
        <dbReference type="ARBA" id="ARBA00022475"/>
    </source>
</evidence>
<dbReference type="InterPro" id="IPR035906">
    <property type="entry name" value="MetI-like_sf"/>
</dbReference>
<feature type="transmembrane region" description="Helical" evidence="8">
    <location>
        <begin position="186"/>
        <end position="210"/>
    </location>
</feature>
<evidence type="ECO:0000256" key="5">
    <source>
        <dbReference type="ARBA" id="ARBA00022970"/>
    </source>
</evidence>
<dbReference type="InterPro" id="IPR014342">
    <property type="entry name" value="Ectoine_EhuC"/>
</dbReference>
<evidence type="ECO:0000256" key="8">
    <source>
        <dbReference type="RuleBase" id="RU363032"/>
    </source>
</evidence>
<dbReference type="Gene3D" id="1.10.3720.10">
    <property type="entry name" value="MetI-like"/>
    <property type="match status" value="1"/>
</dbReference>
<dbReference type="Pfam" id="PF00528">
    <property type="entry name" value="BPD_transp_1"/>
    <property type="match status" value="1"/>
</dbReference>
<dbReference type="InterPro" id="IPR043429">
    <property type="entry name" value="ArtM/GltK/GlnP/TcyL/YhdX-like"/>
</dbReference>
<evidence type="ECO:0000256" key="6">
    <source>
        <dbReference type="ARBA" id="ARBA00022989"/>
    </source>
</evidence>
<dbReference type="CDD" id="cd06261">
    <property type="entry name" value="TM_PBP2"/>
    <property type="match status" value="1"/>
</dbReference>
<dbReference type="OrthoDB" id="92598at2"/>
<feature type="transmembrane region" description="Helical" evidence="8">
    <location>
        <begin position="81"/>
        <end position="102"/>
    </location>
</feature>
<feature type="transmembrane region" description="Helical" evidence="8">
    <location>
        <begin position="141"/>
        <end position="166"/>
    </location>
</feature>
<protein>
    <submittedName>
        <fullName evidence="10">Amino acid ABC transporter membrane protein 1, PAAT family</fullName>
    </submittedName>
</protein>
<feature type="transmembrane region" description="Helical" evidence="8">
    <location>
        <begin position="20"/>
        <end position="42"/>
    </location>
</feature>
<proteinExistence type="inferred from homology"/>
<evidence type="ECO:0000313" key="11">
    <source>
        <dbReference type="Proteomes" id="UP000250222"/>
    </source>
</evidence>
<keyword evidence="7 8" id="KW-0472">Membrane</keyword>
<sequence>MSDNLDALATVLPRLLDGILVTLQLTVGGSVLAFLLAAILGITARHHNVVARGAARVFVEFFRGTSLLVQLFWLFYVLPLFGIELSSLFTGILALGLNYGAYGAEVVRGALNSVPKGQWEASVALSLSPRRRLFRIVWPQAWAIMIPSLSNLGIMLLKGSAVAVVIVLHDITFVTNQLRQMTNDTFFSYGVGMVVYFLIAYVLVLVANLAEARAKSRLGIGPPLRNIFRPRAAKAGVVNS</sequence>
<dbReference type="SUPFAM" id="SSF161098">
    <property type="entry name" value="MetI-like"/>
    <property type="match status" value="1"/>
</dbReference>
<dbReference type="Proteomes" id="UP000250222">
    <property type="component" value="Unassembled WGS sequence"/>
</dbReference>
<dbReference type="NCBIfam" id="TIGR01726">
    <property type="entry name" value="HEQRo_perm_3TM"/>
    <property type="match status" value="1"/>
</dbReference>
<dbReference type="PANTHER" id="PTHR30614:SF0">
    <property type="entry name" value="L-CYSTINE TRANSPORT SYSTEM PERMEASE PROTEIN TCYL"/>
    <property type="match status" value="1"/>
</dbReference>
<dbReference type="NCBIfam" id="TIGR03004">
    <property type="entry name" value="ectoine_ehuC"/>
    <property type="match status" value="1"/>
</dbReference>
<keyword evidence="3" id="KW-1003">Cell membrane</keyword>
<dbReference type="AlphaFoldDB" id="A0A2Y9A3K6"/>
<evidence type="ECO:0000256" key="7">
    <source>
        <dbReference type="ARBA" id="ARBA00023136"/>
    </source>
</evidence>
<dbReference type="EMBL" id="UETB01000001">
    <property type="protein sequence ID" value="SSA37099.1"/>
    <property type="molecule type" value="Genomic_DNA"/>
</dbReference>
<dbReference type="PANTHER" id="PTHR30614">
    <property type="entry name" value="MEMBRANE COMPONENT OF AMINO ACID ABC TRANSPORTER"/>
    <property type="match status" value="1"/>
</dbReference>
<feature type="domain" description="ABC transmembrane type-1" evidence="9">
    <location>
        <begin position="19"/>
        <end position="207"/>
    </location>
</feature>
<keyword evidence="6 8" id="KW-1133">Transmembrane helix</keyword>
<dbReference type="InterPro" id="IPR010065">
    <property type="entry name" value="AA_ABC_transptr_permease_3TM"/>
</dbReference>
<dbReference type="GO" id="GO:0022857">
    <property type="term" value="F:transmembrane transporter activity"/>
    <property type="evidence" value="ECO:0007669"/>
    <property type="project" value="InterPro"/>
</dbReference>
<name>A0A2Y9A3K6_9MICO</name>
<keyword evidence="4 8" id="KW-0812">Transmembrane</keyword>
<keyword evidence="5" id="KW-0029">Amino-acid transport</keyword>
<accession>A0A2Y9A3K6</accession>
<comment type="subcellular location">
    <subcellularLocation>
        <location evidence="1 8">Cell membrane</location>
        <topology evidence="1 8">Multi-pass membrane protein</topology>
    </subcellularLocation>
</comment>
<dbReference type="RefSeq" id="WP_110851176.1">
    <property type="nucleotide sequence ID" value="NZ_QKLZ01000001.1"/>
</dbReference>
<dbReference type="PROSITE" id="PS50928">
    <property type="entry name" value="ABC_TM1"/>
    <property type="match status" value="1"/>
</dbReference>
<reference evidence="10 11" key="1">
    <citation type="submission" date="2016-10" db="EMBL/GenBank/DDBJ databases">
        <authorList>
            <person name="Cai Z."/>
        </authorList>
    </citation>
    <scope>NUCLEOTIDE SEQUENCE [LARGE SCALE GENOMIC DNA]</scope>
    <source>
        <strain evidence="10 11">CGMCC 1.10826</strain>
    </source>
</reference>
<evidence type="ECO:0000256" key="4">
    <source>
        <dbReference type="ARBA" id="ARBA00022692"/>
    </source>
</evidence>
<gene>
    <name evidence="10" type="ORF">SAMN05216184_101724</name>
</gene>
<comment type="similarity">
    <text evidence="8">Belongs to the binding-protein-dependent transport system permease family.</text>
</comment>
<organism evidence="10 11">
    <name type="scientific">Georgenia satyanarayanai</name>
    <dbReference type="NCBI Taxonomy" id="860221"/>
    <lineage>
        <taxon>Bacteria</taxon>
        <taxon>Bacillati</taxon>
        <taxon>Actinomycetota</taxon>
        <taxon>Actinomycetes</taxon>
        <taxon>Micrococcales</taxon>
        <taxon>Bogoriellaceae</taxon>
        <taxon>Georgenia</taxon>
    </lineage>
</organism>
<dbReference type="InterPro" id="IPR000515">
    <property type="entry name" value="MetI-like"/>
</dbReference>
<keyword evidence="2 8" id="KW-0813">Transport</keyword>
<evidence type="ECO:0000256" key="2">
    <source>
        <dbReference type="ARBA" id="ARBA00022448"/>
    </source>
</evidence>
<evidence type="ECO:0000259" key="9">
    <source>
        <dbReference type="PROSITE" id="PS50928"/>
    </source>
</evidence>
<evidence type="ECO:0000256" key="1">
    <source>
        <dbReference type="ARBA" id="ARBA00004651"/>
    </source>
</evidence>
<dbReference type="GO" id="GO:0006865">
    <property type="term" value="P:amino acid transport"/>
    <property type="evidence" value="ECO:0007669"/>
    <property type="project" value="UniProtKB-KW"/>
</dbReference>
<keyword evidence="11" id="KW-1185">Reference proteome</keyword>
<evidence type="ECO:0000313" key="10">
    <source>
        <dbReference type="EMBL" id="SSA37099.1"/>
    </source>
</evidence>
<dbReference type="GO" id="GO:0043190">
    <property type="term" value="C:ATP-binding cassette (ABC) transporter complex"/>
    <property type="evidence" value="ECO:0007669"/>
    <property type="project" value="InterPro"/>
</dbReference>